<dbReference type="PANTHER" id="PTHR38755:SF1">
    <property type="entry name" value="METHYLENE-TETRAHYDROFOLATE REDUCTASE C-TERMINAL DOMAIN-CONTAINING PROTEIN"/>
    <property type="match status" value="1"/>
</dbReference>
<gene>
    <name evidence="1" type="ORF">GCM10007116_13680</name>
</gene>
<protein>
    <recommendedName>
        <fullName evidence="3">Methylenetetrahydrofolate reductase (NAD(P)H)</fullName>
    </recommendedName>
</protein>
<accession>A0A830H544</accession>
<reference evidence="1" key="2">
    <citation type="submission" date="2020-09" db="EMBL/GenBank/DDBJ databases">
        <authorList>
            <person name="Sun Q."/>
            <person name="Ohkuma M."/>
        </authorList>
    </citation>
    <scope>NUCLEOTIDE SEQUENCE</scope>
    <source>
        <strain evidence="1">JCM 31740</strain>
    </source>
</reference>
<evidence type="ECO:0008006" key="3">
    <source>
        <dbReference type="Google" id="ProtNLM"/>
    </source>
</evidence>
<dbReference type="PANTHER" id="PTHR38755">
    <property type="entry name" value="5,10-METHYLENETETRAHYDROFOLATE REDUCTASE"/>
    <property type="match status" value="1"/>
</dbReference>
<evidence type="ECO:0000313" key="1">
    <source>
        <dbReference type="EMBL" id="GGT97413.1"/>
    </source>
</evidence>
<dbReference type="EMBL" id="BMQS01000011">
    <property type="protein sequence ID" value="GGT97413.1"/>
    <property type="molecule type" value="Genomic_DNA"/>
</dbReference>
<evidence type="ECO:0000313" key="2">
    <source>
        <dbReference type="Proteomes" id="UP000616143"/>
    </source>
</evidence>
<dbReference type="RefSeq" id="WP_188848513.1">
    <property type="nucleotide sequence ID" value="NZ_BMQS01000011.1"/>
</dbReference>
<comment type="caution">
    <text evidence="1">The sequence shown here is derived from an EMBL/GenBank/DDBJ whole genome shotgun (WGS) entry which is preliminary data.</text>
</comment>
<reference evidence="1" key="1">
    <citation type="journal article" date="2014" name="Int. J. Syst. Evol. Microbiol.">
        <title>Complete genome sequence of Corynebacterium casei LMG S-19264T (=DSM 44701T), isolated from a smear-ripened cheese.</title>
        <authorList>
            <consortium name="US DOE Joint Genome Institute (JGI-PGF)"/>
            <person name="Walter F."/>
            <person name="Albersmeier A."/>
            <person name="Kalinowski J."/>
            <person name="Ruckert C."/>
        </authorList>
    </citation>
    <scope>NUCLEOTIDE SEQUENCE</scope>
    <source>
        <strain evidence="1">JCM 31740</strain>
    </source>
</reference>
<sequence>MQILAEIHPKSTMEKTVRFISTISNFDGFNFPDGPMGLPAVHPLSLAPLVRTVASDKRIIVNQRVSDVGELFLASLALSARFWRLDVVLTRGDLPKLGKRFSSLTSEEGLKTMKAVEPKVSVGLLLSLRYPRNEVQRRMNISSDFFLVLRARSPADLVDLDKSKLIPYLIIKTARNAESLEAVGQPFISMDEVPDVLDSMKHAGVQGVLLSTAGDNQGMEKLARMI</sequence>
<name>A0A830H544_9CREN</name>
<dbReference type="OrthoDB" id="28177at2157"/>
<dbReference type="Proteomes" id="UP000616143">
    <property type="component" value="Unassembled WGS sequence"/>
</dbReference>
<proteinExistence type="predicted"/>
<dbReference type="AlphaFoldDB" id="A0A830H544"/>
<organism evidence="1 2">
    <name type="scientific">Sulfodiicoccus acidiphilus</name>
    <dbReference type="NCBI Taxonomy" id="1670455"/>
    <lineage>
        <taxon>Archaea</taxon>
        <taxon>Thermoproteota</taxon>
        <taxon>Thermoprotei</taxon>
        <taxon>Sulfolobales</taxon>
        <taxon>Sulfolobaceae</taxon>
        <taxon>Sulfodiicoccus</taxon>
    </lineage>
</organism>